<dbReference type="PANTHER" id="PTHR11963">
    <property type="entry name" value="LEUCINE AMINOPEPTIDASE-RELATED"/>
    <property type="match status" value="1"/>
</dbReference>
<dbReference type="SUPFAM" id="SSF53187">
    <property type="entry name" value="Zn-dependent exopeptidases"/>
    <property type="match status" value="1"/>
</dbReference>
<dbReference type="CDD" id="cd00433">
    <property type="entry name" value="Peptidase_M17"/>
    <property type="match status" value="1"/>
</dbReference>
<evidence type="ECO:0000256" key="4">
    <source>
        <dbReference type="ARBA" id="ARBA00022801"/>
    </source>
</evidence>
<protein>
    <recommendedName>
        <fullName evidence="7">Probable cytosol aminopeptidase</fullName>
    </recommendedName>
    <alternativeName>
        <fullName evidence="8">Leucine aminopeptidase</fullName>
    </alternativeName>
    <alternativeName>
        <fullName evidence="5">Leucyl aminopeptidase</fullName>
    </alternativeName>
</protein>
<keyword evidence="2 10" id="KW-0031">Aminopeptidase</keyword>
<keyword evidence="11" id="KW-1185">Reference proteome</keyword>
<dbReference type="Pfam" id="PF00883">
    <property type="entry name" value="Peptidase_M17"/>
    <property type="match status" value="1"/>
</dbReference>
<comment type="function">
    <text evidence="6">Presumably involved in the processing and regular turnover of intracellular proteins. Catalyzes the removal of unsubstituted N-terminal amino acids from various peptides.</text>
</comment>
<dbReference type="Proteomes" id="UP000315628">
    <property type="component" value="Unassembled WGS sequence"/>
</dbReference>
<keyword evidence="4" id="KW-0378">Hydrolase</keyword>
<evidence type="ECO:0000256" key="5">
    <source>
        <dbReference type="ARBA" id="ARBA00033172"/>
    </source>
</evidence>
<feature type="domain" description="Cytosol aminopeptidase" evidence="9">
    <location>
        <begin position="353"/>
        <end position="360"/>
    </location>
</feature>
<proteinExistence type="inferred from homology"/>
<evidence type="ECO:0000256" key="1">
    <source>
        <dbReference type="ARBA" id="ARBA00009528"/>
    </source>
</evidence>
<evidence type="ECO:0000313" key="10">
    <source>
        <dbReference type="EMBL" id="TWD17319.1"/>
    </source>
</evidence>
<evidence type="ECO:0000313" key="11">
    <source>
        <dbReference type="Proteomes" id="UP000315628"/>
    </source>
</evidence>
<evidence type="ECO:0000259" key="9">
    <source>
        <dbReference type="PROSITE" id="PS00631"/>
    </source>
</evidence>
<dbReference type="InterPro" id="IPR011356">
    <property type="entry name" value="Leucine_aapep/pepB"/>
</dbReference>
<dbReference type="PRINTS" id="PR00481">
    <property type="entry name" value="LAMNOPPTDASE"/>
</dbReference>
<gene>
    <name evidence="10" type="ORF">FB557_0886</name>
</gene>
<dbReference type="GO" id="GO:0030145">
    <property type="term" value="F:manganese ion binding"/>
    <property type="evidence" value="ECO:0007669"/>
    <property type="project" value="InterPro"/>
</dbReference>
<dbReference type="EMBL" id="VIUW01000001">
    <property type="protein sequence ID" value="TWD17319.1"/>
    <property type="molecule type" value="Genomic_DNA"/>
</dbReference>
<accession>A0A560WI49</accession>
<keyword evidence="3" id="KW-0645">Protease</keyword>
<comment type="caution">
    <text evidence="10">The sequence shown here is derived from an EMBL/GenBank/DDBJ whole genome shotgun (WGS) entry which is preliminary data.</text>
</comment>
<dbReference type="GO" id="GO:0006508">
    <property type="term" value="P:proteolysis"/>
    <property type="evidence" value="ECO:0007669"/>
    <property type="project" value="UniProtKB-KW"/>
</dbReference>
<dbReference type="AlphaFoldDB" id="A0A560WI49"/>
<organism evidence="10 11">
    <name type="scientific">Marihabitans asiaticum</name>
    <dbReference type="NCBI Taxonomy" id="415218"/>
    <lineage>
        <taxon>Bacteria</taxon>
        <taxon>Bacillati</taxon>
        <taxon>Actinomycetota</taxon>
        <taxon>Actinomycetes</taxon>
        <taxon>Micrococcales</taxon>
        <taxon>Intrasporangiaceae</taxon>
        <taxon>Marihabitans</taxon>
    </lineage>
</organism>
<sequence length="505" mass="51640">MPADALLSPTTTDLTCIPSVPASASQVAGELVLVLGPGEGEAAGVDPAAWRSAQQRLGEVSDVPVVVEQTSDAKGGRRVTAVPAASTRDEARALGGAVGRFGLTLDGRAEVVVAHPLLADAGLIEAFVEGVVLGGFRPVHVSMPAGTESGQRSAATVAEPGALPARRTMLVTGEGEGVVERAVTVARASLVARNLANTPANIATPQWMAERARAVADRRGLRVAVRDEVALADEGFGGLLAVGGGSANPPRLVELGYEPADGAAAHVVLVGKGITFDTGGISVKPAEAMAMMKTDMSGSAVVLAVIDAIAAMGLPVKVTALLPLAENAFGESSYRPGDVVTPFGGRRTVEISNTDAEGRVVMADALAYADDHLDPDVVIDVATLTGAARVALARSMAALFATDDELAGGLRAAGASSGEPLWRFPLHQPYRTFLESSVADLDNAPGKAGTITAALFLAEFVGDRRWAHLDIAGPGRSDDDTGLLSEGATGYGARALITWLEGMDR</sequence>
<evidence type="ECO:0000256" key="7">
    <source>
        <dbReference type="ARBA" id="ARBA00050021"/>
    </source>
</evidence>
<reference evidence="10 11" key="1">
    <citation type="submission" date="2019-06" db="EMBL/GenBank/DDBJ databases">
        <title>Sequencing the genomes of 1000 actinobacteria strains.</title>
        <authorList>
            <person name="Klenk H.-P."/>
        </authorList>
    </citation>
    <scope>NUCLEOTIDE SEQUENCE [LARGE SCALE GENOMIC DNA]</scope>
    <source>
        <strain evidence="10 11">DSM 18935</strain>
    </source>
</reference>
<evidence type="ECO:0000256" key="8">
    <source>
        <dbReference type="ARBA" id="ARBA00050061"/>
    </source>
</evidence>
<dbReference type="OrthoDB" id="9809354at2"/>
<dbReference type="InterPro" id="IPR000819">
    <property type="entry name" value="Peptidase_M17_C"/>
</dbReference>
<dbReference type="RefSeq" id="WP_144855863.1">
    <property type="nucleotide sequence ID" value="NZ_BAAAYT010000002.1"/>
</dbReference>
<dbReference type="GO" id="GO:0005737">
    <property type="term" value="C:cytoplasm"/>
    <property type="evidence" value="ECO:0007669"/>
    <property type="project" value="InterPro"/>
</dbReference>
<dbReference type="PANTHER" id="PTHR11963:SF20">
    <property type="entry name" value="PEPTIDASE B"/>
    <property type="match status" value="1"/>
</dbReference>
<dbReference type="GO" id="GO:0070006">
    <property type="term" value="F:metalloaminopeptidase activity"/>
    <property type="evidence" value="ECO:0007669"/>
    <property type="project" value="InterPro"/>
</dbReference>
<evidence type="ECO:0000256" key="2">
    <source>
        <dbReference type="ARBA" id="ARBA00022438"/>
    </source>
</evidence>
<evidence type="ECO:0000256" key="3">
    <source>
        <dbReference type="ARBA" id="ARBA00022670"/>
    </source>
</evidence>
<name>A0A560WI49_9MICO</name>
<comment type="similarity">
    <text evidence="1">Belongs to the peptidase M17 family.</text>
</comment>
<evidence type="ECO:0000256" key="6">
    <source>
        <dbReference type="ARBA" id="ARBA00049972"/>
    </source>
</evidence>
<dbReference type="PROSITE" id="PS00631">
    <property type="entry name" value="CYTOSOL_AP"/>
    <property type="match status" value="1"/>
</dbReference>
<dbReference type="Gene3D" id="3.40.630.10">
    <property type="entry name" value="Zn peptidases"/>
    <property type="match status" value="1"/>
</dbReference>